<dbReference type="PANTHER" id="PTHR43765">
    <property type="entry name" value="2-DEHYDROPANTOATE 2-REDUCTASE-RELATED"/>
    <property type="match status" value="1"/>
</dbReference>
<comment type="similarity">
    <text evidence="2">Belongs to the ketopantoate reductase family.</text>
</comment>
<evidence type="ECO:0000313" key="14">
    <source>
        <dbReference type="Proteomes" id="UP000249065"/>
    </source>
</evidence>
<dbReference type="Pfam" id="PF08546">
    <property type="entry name" value="ApbA_C"/>
    <property type="match status" value="1"/>
</dbReference>
<dbReference type="GO" id="GO:0050661">
    <property type="term" value="F:NADP binding"/>
    <property type="evidence" value="ECO:0007669"/>
    <property type="project" value="TreeGrafter"/>
</dbReference>
<evidence type="ECO:0000256" key="4">
    <source>
        <dbReference type="ARBA" id="ARBA00019465"/>
    </source>
</evidence>
<keyword evidence="14" id="KW-1185">Reference proteome</keyword>
<dbReference type="InterPro" id="IPR003710">
    <property type="entry name" value="ApbA"/>
</dbReference>
<accession>A0A327MLM1</accession>
<gene>
    <name evidence="13" type="ORF">DOO78_02615</name>
</gene>
<evidence type="ECO:0000256" key="2">
    <source>
        <dbReference type="ARBA" id="ARBA00007870"/>
    </source>
</evidence>
<dbReference type="InterPro" id="IPR008927">
    <property type="entry name" value="6-PGluconate_DH-like_C_sf"/>
</dbReference>
<keyword evidence="5" id="KW-0566">Pantothenate biosynthesis</keyword>
<evidence type="ECO:0000256" key="7">
    <source>
        <dbReference type="ARBA" id="ARBA00023002"/>
    </source>
</evidence>
<name>A0A327MLM1_9PROT</name>
<comment type="caution">
    <text evidence="13">The sequence shown here is derived from an EMBL/GenBank/DDBJ whole genome shotgun (WGS) entry which is preliminary data.</text>
</comment>
<dbReference type="OrthoDB" id="247668at2"/>
<evidence type="ECO:0000259" key="12">
    <source>
        <dbReference type="Pfam" id="PF08546"/>
    </source>
</evidence>
<dbReference type="InterPro" id="IPR013752">
    <property type="entry name" value="KPA_reductase"/>
</dbReference>
<evidence type="ECO:0000256" key="10">
    <source>
        <dbReference type="SAM" id="MobiDB-lite"/>
    </source>
</evidence>
<protein>
    <recommendedName>
        <fullName evidence="4">2-dehydropantoate 2-reductase</fullName>
        <ecNumber evidence="3">1.1.1.169</ecNumber>
    </recommendedName>
    <alternativeName>
        <fullName evidence="8">Ketopantoate reductase</fullName>
    </alternativeName>
</protein>
<dbReference type="GO" id="GO:0005737">
    <property type="term" value="C:cytoplasm"/>
    <property type="evidence" value="ECO:0007669"/>
    <property type="project" value="TreeGrafter"/>
</dbReference>
<dbReference type="NCBIfam" id="TIGR00745">
    <property type="entry name" value="apbA_panE"/>
    <property type="match status" value="1"/>
</dbReference>
<dbReference type="InterPro" id="IPR013332">
    <property type="entry name" value="KPR_N"/>
</dbReference>
<evidence type="ECO:0000259" key="11">
    <source>
        <dbReference type="Pfam" id="PF02558"/>
    </source>
</evidence>
<feature type="region of interest" description="Disordered" evidence="10">
    <location>
        <begin position="1"/>
        <end position="27"/>
    </location>
</feature>
<dbReference type="EMBL" id="QLIX01000001">
    <property type="protein sequence ID" value="RAI61038.1"/>
    <property type="molecule type" value="Genomic_DNA"/>
</dbReference>
<dbReference type="SUPFAM" id="SSF48179">
    <property type="entry name" value="6-phosphogluconate dehydrogenase C-terminal domain-like"/>
    <property type="match status" value="1"/>
</dbReference>
<organism evidence="13 14">
    <name type="scientific">Roseicella frigidaeris</name>
    <dbReference type="NCBI Taxonomy" id="2230885"/>
    <lineage>
        <taxon>Bacteria</taxon>
        <taxon>Pseudomonadati</taxon>
        <taxon>Pseudomonadota</taxon>
        <taxon>Alphaproteobacteria</taxon>
        <taxon>Acetobacterales</taxon>
        <taxon>Roseomonadaceae</taxon>
        <taxon>Roseicella</taxon>
    </lineage>
</organism>
<evidence type="ECO:0000256" key="9">
    <source>
        <dbReference type="ARBA" id="ARBA00048793"/>
    </source>
</evidence>
<dbReference type="EC" id="1.1.1.169" evidence="3"/>
<dbReference type="InterPro" id="IPR050838">
    <property type="entry name" value="Ketopantoate_reductase"/>
</dbReference>
<dbReference type="Gene3D" id="1.10.1040.10">
    <property type="entry name" value="N-(1-d-carboxylethyl)-l-norvaline Dehydrogenase, domain 2"/>
    <property type="match status" value="1"/>
</dbReference>
<feature type="domain" description="Ketopantoate reductase N-terminal" evidence="11">
    <location>
        <begin position="38"/>
        <end position="183"/>
    </location>
</feature>
<dbReference type="Gene3D" id="3.40.50.720">
    <property type="entry name" value="NAD(P)-binding Rossmann-like Domain"/>
    <property type="match status" value="1"/>
</dbReference>
<dbReference type="PANTHER" id="PTHR43765:SF2">
    <property type="entry name" value="2-DEHYDROPANTOATE 2-REDUCTASE"/>
    <property type="match status" value="1"/>
</dbReference>
<evidence type="ECO:0000256" key="6">
    <source>
        <dbReference type="ARBA" id="ARBA00022857"/>
    </source>
</evidence>
<dbReference type="InterPro" id="IPR036291">
    <property type="entry name" value="NAD(P)-bd_dom_sf"/>
</dbReference>
<proteinExistence type="inferred from homology"/>
<sequence>MPAWQAPPAASGPRIAAPATQGHHRPEFGKECSMGNRIAIIGAGAVGGYAGAHMVQAGEDVTFVDMWPEHVEAMRRDGLRITHIRDVPEFTVPVQALHLTELQQVSKQRPFDIAFICVKSYDTAWATTMVKQYLAPGGFCVSLQNCMNEETIAGIVGWGRTLGAIASSITVELCEPGHVRRASGKGGAAHTVFRVGEVHGRITDRAQEVGRLCALSDSCVVTANLWGERWSKLVTNAMANGLSACTGLISREILLDDTLRQFTARLGSEAIRVGQALGYSLEEVHHLDPEIIARAGEGDAEARRAYDEHRIREANKPGGGAHRPSMGQDMVKGRRTEIEFLNGFITDRAQEIGLATPANAALTEIVKRVEKGELQPDPQHIKALRLN</sequence>
<feature type="domain" description="Ketopantoate reductase C-terminal" evidence="12">
    <location>
        <begin position="224"/>
        <end position="370"/>
    </location>
</feature>
<evidence type="ECO:0000256" key="3">
    <source>
        <dbReference type="ARBA" id="ARBA00013014"/>
    </source>
</evidence>
<evidence type="ECO:0000313" key="13">
    <source>
        <dbReference type="EMBL" id="RAI61038.1"/>
    </source>
</evidence>
<dbReference type="UniPathway" id="UPA00028">
    <property type="reaction ID" value="UER00004"/>
</dbReference>
<dbReference type="SUPFAM" id="SSF51735">
    <property type="entry name" value="NAD(P)-binding Rossmann-fold domains"/>
    <property type="match status" value="1"/>
</dbReference>
<keyword evidence="6" id="KW-0521">NADP</keyword>
<dbReference type="Pfam" id="PF02558">
    <property type="entry name" value="ApbA"/>
    <property type="match status" value="1"/>
</dbReference>
<dbReference type="Proteomes" id="UP000249065">
    <property type="component" value="Unassembled WGS sequence"/>
</dbReference>
<dbReference type="GO" id="GO:0015940">
    <property type="term" value="P:pantothenate biosynthetic process"/>
    <property type="evidence" value="ECO:0007669"/>
    <property type="project" value="UniProtKB-UniPathway"/>
</dbReference>
<dbReference type="GO" id="GO:0008677">
    <property type="term" value="F:2-dehydropantoate 2-reductase activity"/>
    <property type="evidence" value="ECO:0007669"/>
    <property type="project" value="UniProtKB-EC"/>
</dbReference>
<dbReference type="InterPro" id="IPR013328">
    <property type="entry name" value="6PGD_dom2"/>
</dbReference>
<keyword evidence="7" id="KW-0560">Oxidoreductase</keyword>
<evidence type="ECO:0000256" key="8">
    <source>
        <dbReference type="ARBA" id="ARBA00032024"/>
    </source>
</evidence>
<reference evidence="14" key="1">
    <citation type="submission" date="2018-06" db="EMBL/GenBank/DDBJ databases">
        <authorList>
            <person name="Khan S.A."/>
        </authorList>
    </citation>
    <scope>NUCLEOTIDE SEQUENCE [LARGE SCALE GENOMIC DNA]</scope>
    <source>
        <strain evidence="14">DB-1506</strain>
    </source>
</reference>
<evidence type="ECO:0000256" key="5">
    <source>
        <dbReference type="ARBA" id="ARBA00022655"/>
    </source>
</evidence>
<comment type="pathway">
    <text evidence="1">Cofactor biosynthesis; (R)-pantothenate biosynthesis; (R)-pantoate from 3-methyl-2-oxobutanoate: step 2/2.</text>
</comment>
<comment type="catalytic activity">
    <reaction evidence="9">
        <text>(R)-pantoate + NADP(+) = 2-dehydropantoate + NADPH + H(+)</text>
        <dbReference type="Rhea" id="RHEA:16233"/>
        <dbReference type="ChEBI" id="CHEBI:11561"/>
        <dbReference type="ChEBI" id="CHEBI:15378"/>
        <dbReference type="ChEBI" id="CHEBI:15980"/>
        <dbReference type="ChEBI" id="CHEBI:57783"/>
        <dbReference type="ChEBI" id="CHEBI:58349"/>
        <dbReference type="EC" id="1.1.1.169"/>
    </reaction>
</comment>
<evidence type="ECO:0000256" key="1">
    <source>
        <dbReference type="ARBA" id="ARBA00004994"/>
    </source>
</evidence>
<dbReference type="AlphaFoldDB" id="A0A327MLM1"/>